<organism evidence="1 2">
    <name type="scientific">Lentzea sokolovensis</name>
    <dbReference type="NCBI Taxonomy" id="3095429"/>
    <lineage>
        <taxon>Bacteria</taxon>
        <taxon>Bacillati</taxon>
        <taxon>Actinomycetota</taxon>
        <taxon>Actinomycetes</taxon>
        <taxon>Pseudonocardiales</taxon>
        <taxon>Pseudonocardiaceae</taxon>
        <taxon>Lentzea</taxon>
    </lineage>
</organism>
<keyword evidence="2" id="KW-1185">Reference proteome</keyword>
<evidence type="ECO:0000313" key="1">
    <source>
        <dbReference type="EMBL" id="MDX8146477.1"/>
    </source>
</evidence>
<sequence>MTPIGTTGYLGSGGQKWASVKQFKGCGKNWAYIYTWNGVHNAGAPYTPLFFIIAKWGSESYAHGGGYRQQELWSHGTDTLDTCTNAYAEWSSGAATYRAETSIRC</sequence>
<name>A0ABU4V546_9PSEU</name>
<dbReference type="EMBL" id="JAXAVU010000012">
    <property type="protein sequence ID" value="MDX8146477.1"/>
    <property type="molecule type" value="Genomic_DNA"/>
</dbReference>
<evidence type="ECO:0000313" key="2">
    <source>
        <dbReference type="Proteomes" id="UP001285352"/>
    </source>
</evidence>
<dbReference type="RefSeq" id="WP_319978555.1">
    <property type="nucleotide sequence ID" value="NZ_JAXAVU010000012.1"/>
</dbReference>
<reference evidence="1 2" key="1">
    <citation type="submission" date="2023-11" db="EMBL/GenBank/DDBJ databases">
        <title>Lentzea sokolovensis, sp. nov., Lentzea kristufkii, sp. nov., and Lentzea miocenensis, sp. nov., rare actinobacteria from Sokolov Coal Basin, Miocene lacustrine sediment, Czech Republic.</title>
        <authorList>
            <person name="Lara A."/>
            <person name="Kotroba L."/>
            <person name="Nouioui I."/>
            <person name="Neumann-Schaal M."/>
            <person name="Mast Y."/>
            <person name="Chronakova A."/>
        </authorList>
    </citation>
    <scope>NUCLEOTIDE SEQUENCE [LARGE SCALE GENOMIC DNA]</scope>
    <source>
        <strain evidence="1 2">BCCO 10_0061</strain>
    </source>
</reference>
<comment type="caution">
    <text evidence="1">The sequence shown here is derived from an EMBL/GenBank/DDBJ whole genome shotgun (WGS) entry which is preliminary data.</text>
</comment>
<gene>
    <name evidence="1" type="ORF">SK854_30490</name>
</gene>
<protein>
    <submittedName>
        <fullName evidence="1">Uncharacterized protein</fullName>
    </submittedName>
</protein>
<accession>A0ABU4V546</accession>
<proteinExistence type="predicted"/>
<dbReference type="Proteomes" id="UP001285352">
    <property type="component" value="Unassembled WGS sequence"/>
</dbReference>